<evidence type="ECO:0000313" key="5">
    <source>
        <dbReference type="EnsemblProtists" id="EKX44745"/>
    </source>
</evidence>
<dbReference type="KEGG" id="gtt:GUITHDRAFT_175483"/>
<protein>
    <submittedName>
        <fullName evidence="4">Qc-snare</fullName>
    </submittedName>
</protein>
<keyword evidence="6" id="KW-1185">Reference proteome</keyword>
<dbReference type="eggNOG" id="ENOG502S1F4">
    <property type="taxonomic scope" value="Eukaryota"/>
</dbReference>
<accession>L1J9J8</accession>
<feature type="transmembrane region" description="Helical" evidence="2">
    <location>
        <begin position="263"/>
        <end position="283"/>
    </location>
</feature>
<feature type="domain" description="T-SNARE coiled-coil homology" evidence="3">
    <location>
        <begin position="191"/>
        <end position="253"/>
    </location>
</feature>
<reference evidence="5" key="3">
    <citation type="submission" date="2015-06" db="UniProtKB">
        <authorList>
            <consortium name="EnsemblProtists"/>
        </authorList>
    </citation>
    <scope>IDENTIFICATION</scope>
</reference>
<keyword evidence="2" id="KW-0812">Transmembrane</keyword>
<dbReference type="RefSeq" id="XP_005831725.1">
    <property type="nucleotide sequence ID" value="XM_005831668.1"/>
</dbReference>
<dbReference type="EnsemblProtists" id="EKX44745">
    <property type="protein sequence ID" value="EKX44745"/>
    <property type="gene ID" value="GUITHDRAFT_175483"/>
</dbReference>
<dbReference type="PaxDb" id="55529-EKX44745"/>
<sequence length="284" mass="31936">MWNHSSTLWVGHELCDEEAIIHLDGVAVFGSLWRNDWRPAICDFNNVFEYSKAARPDRPYPPQRKVRTASGAASKPRAPTESGGGLGGCGSGGCDPFFSLKAEVEAAINDIVEGLPQLTPREVTEAMERIKWDIEMMEDSIDRQRFGEKIGECNREWYCKLKKYGVRSERGASRESRPGEVTSFCVFALVALIMREQDESLDDLSLAVTRIGQMGLTIHHELKEQESLIDDLHERTDYSVNNMSDVNKLVSEMLQNRQGRNQLCLICILTTALVVVTTLIFLLP</sequence>
<dbReference type="InterPro" id="IPR000727">
    <property type="entry name" value="T_SNARE_dom"/>
</dbReference>
<evidence type="ECO:0000256" key="2">
    <source>
        <dbReference type="SAM" id="Phobius"/>
    </source>
</evidence>
<feature type="region of interest" description="Disordered" evidence="1">
    <location>
        <begin position="55"/>
        <end position="87"/>
    </location>
</feature>
<evidence type="ECO:0000259" key="3">
    <source>
        <dbReference type="PROSITE" id="PS50192"/>
    </source>
</evidence>
<gene>
    <name evidence="4" type="ORF">GUITHDRAFT_175483</name>
</gene>
<name>L1J9J8_GUITC</name>
<evidence type="ECO:0000256" key="1">
    <source>
        <dbReference type="SAM" id="MobiDB-lite"/>
    </source>
</evidence>
<dbReference type="HOGENOM" id="CLU_981587_0_0_1"/>
<dbReference type="Gene3D" id="1.20.5.110">
    <property type="match status" value="1"/>
</dbReference>
<organism evidence="4">
    <name type="scientific">Guillardia theta (strain CCMP2712)</name>
    <name type="common">Cryptophyte</name>
    <dbReference type="NCBI Taxonomy" id="905079"/>
    <lineage>
        <taxon>Eukaryota</taxon>
        <taxon>Cryptophyceae</taxon>
        <taxon>Pyrenomonadales</taxon>
        <taxon>Geminigeraceae</taxon>
        <taxon>Guillardia</taxon>
    </lineage>
</organism>
<dbReference type="PROSITE" id="PS50192">
    <property type="entry name" value="T_SNARE"/>
    <property type="match status" value="1"/>
</dbReference>
<dbReference type="EMBL" id="JH993003">
    <property type="protein sequence ID" value="EKX44745.1"/>
    <property type="molecule type" value="Genomic_DNA"/>
</dbReference>
<dbReference type="SMART" id="SM00397">
    <property type="entry name" value="t_SNARE"/>
    <property type="match status" value="1"/>
</dbReference>
<proteinExistence type="predicted"/>
<dbReference type="SUPFAM" id="SSF58038">
    <property type="entry name" value="SNARE fusion complex"/>
    <property type="match status" value="1"/>
</dbReference>
<keyword evidence="2" id="KW-1133">Transmembrane helix</keyword>
<dbReference type="AlphaFoldDB" id="L1J9J8"/>
<evidence type="ECO:0000313" key="4">
    <source>
        <dbReference type="EMBL" id="EKX44745.1"/>
    </source>
</evidence>
<dbReference type="OrthoDB" id="546861at2759"/>
<evidence type="ECO:0000313" key="6">
    <source>
        <dbReference type="Proteomes" id="UP000011087"/>
    </source>
</evidence>
<dbReference type="Proteomes" id="UP000011087">
    <property type="component" value="Unassembled WGS sequence"/>
</dbReference>
<dbReference type="STRING" id="905079.L1J9J8"/>
<reference evidence="6" key="2">
    <citation type="submission" date="2012-11" db="EMBL/GenBank/DDBJ databases">
        <authorList>
            <person name="Kuo A."/>
            <person name="Curtis B.A."/>
            <person name="Tanifuji G."/>
            <person name="Burki F."/>
            <person name="Gruber A."/>
            <person name="Irimia M."/>
            <person name="Maruyama S."/>
            <person name="Arias M.C."/>
            <person name="Ball S.G."/>
            <person name="Gile G.H."/>
            <person name="Hirakawa Y."/>
            <person name="Hopkins J.F."/>
            <person name="Rensing S.A."/>
            <person name="Schmutz J."/>
            <person name="Symeonidi A."/>
            <person name="Elias M."/>
            <person name="Eveleigh R.J."/>
            <person name="Herman E.K."/>
            <person name="Klute M.J."/>
            <person name="Nakayama T."/>
            <person name="Obornik M."/>
            <person name="Reyes-Prieto A."/>
            <person name="Armbrust E.V."/>
            <person name="Aves S.J."/>
            <person name="Beiko R.G."/>
            <person name="Coutinho P."/>
            <person name="Dacks J.B."/>
            <person name="Durnford D.G."/>
            <person name="Fast N.M."/>
            <person name="Green B.R."/>
            <person name="Grisdale C."/>
            <person name="Hempe F."/>
            <person name="Henrissat B."/>
            <person name="Hoppner M.P."/>
            <person name="Ishida K.-I."/>
            <person name="Kim E."/>
            <person name="Koreny L."/>
            <person name="Kroth P.G."/>
            <person name="Liu Y."/>
            <person name="Malik S.-B."/>
            <person name="Maier U.G."/>
            <person name="McRose D."/>
            <person name="Mock T."/>
            <person name="Neilson J.A."/>
            <person name="Onodera N.T."/>
            <person name="Poole A.M."/>
            <person name="Pritham E.J."/>
            <person name="Richards T.A."/>
            <person name="Rocap G."/>
            <person name="Roy S.W."/>
            <person name="Sarai C."/>
            <person name="Schaack S."/>
            <person name="Shirato S."/>
            <person name="Slamovits C.H."/>
            <person name="Spencer D.F."/>
            <person name="Suzuki S."/>
            <person name="Worden A.Z."/>
            <person name="Zauner S."/>
            <person name="Barry K."/>
            <person name="Bell C."/>
            <person name="Bharti A.K."/>
            <person name="Crow J.A."/>
            <person name="Grimwood J."/>
            <person name="Kramer R."/>
            <person name="Lindquist E."/>
            <person name="Lucas S."/>
            <person name="Salamov A."/>
            <person name="McFadden G.I."/>
            <person name="Lane C.E."/>
            <person name="Keeling P.J."/>
            <person name="Gray M.W."/>
            <person name="Grigoriev I.V."/>
            <person name="Archibald J.M."/>
        </authorList>
    </citation>
    <scope>NUCLEOTIDE SEQUENCE</scope>
    <source>
        <strain evidence="6">CCMP2712</strain>
    </source>
</reference>
<reference evidence="4 6" key="1">
    <citation type="journal article" date="2012" name="Nature">
        <title>Algal genomes reveal evolutionary mosaicism and the fate of nucleomorphs.</title>
        <authorList>
            <consortium name="DOE Joint Genome Institute"/>
            <person name="Curtis B.A."/>
            <person name="Tanifuji G."/>
            <person name="Burki F."/>
            <person name="Gruber A."/>
            <person name="Irimia M."/>
            <person name="Maruyama S."/>
            <person name="Arias M.C."/>
            <person name="Ball S.G."/>
            <person name="Gile G.H."/>
            <person name="Hirakawa Y."/>
            <person name="Hopkins J.F."/>
            <person name="Kuo A."/>
            <person name="Rensing S.A."/>
            <person name="Schmutz J."/>
            <person name="Symeonidi A."/>
            <person name="Elias M."/>
            <person name="Eveleigh R.J."/>
            <person name="Herman E.K."/>
            <person name="Klute M.J."/>
            <person name="Nakayama T."/>
            <person name="Obornik M."/>
            <person name="Reyes-Prieto A."/>
            <person name="Armbrust E.V."/>
            <person name="Aves S.J."/>
            <person name="Beiko R.G."/>
            <person name="Coutinho P."/>
            <person name="Dacks J.B."/>
            <person name="Durnford D.G."/>
            <person name="Fast N.M."/>
            <person name="Green B.R."/>
            <person name="Grisdale C.J."/>
            <person name="Hempel F."/>
            <person name="Henrissat B."/>
            <person name="Hoppner M.P."/>
            <person name="Ishida K."/>
            <person name="Kim E."/>
            <person name="Koreny L."/>
            <person name="Kroth P.G."/>
            <person name="Liu Y."/>
            <person name="Malik S.B."/>
            <person name="Maier U.G."/>
            <person name="McRose D."/>
            <person name="Mock T."/>
            <person name="Neilson J.A."/>
            <person name="Onodera N.T."/>
            <person name="Poole A.M."/>
            <person name="Pritham E.J."/>
            <person name="Richards T.A."/>
            <person name="Rocap G."/>
            <person name="Roy S.W."/>
            <person name="Sarai C."/>
            <person name="Schaack S."/>
            <person name="Shirato S."/>
            <person name="Slamovits C.H."/>
            <person name="Spencer D.F."/>
            <person name="Suzuki S."/>
            <person name="Worden A.Z."/>
            <person name="Zauner S."/>
            <person name="Barry K."/>
            <person name="Bell C."/>
            <person name="Bharti A.K."/>
            <person name="Crow J.A."/>
            <person name="Grimwood J."/>
            <person name="Kramer R."/>
            <person name="Lindquist E."/>
            <person name="Lucas S."/>
            <person name="Salamov A."/>
            <person name="McFadden G.I."/>
            <person name="Lane C.E."/>
            <person name="Keeling P.J."/>
            <person name="Gray M.W."/>
            <person name="Grigoriev I.V."/>
            <person name="Archibald J.M."/>
        </authorList>
    </citation>
    <scope>NUCLEOTIDE SEQUENCE</scope>
    <source>
        <strain evidence="4 6">CCMP2712</strain>
    </source>
</reference>
<keyword evidence="2" id="KW-0472">Membrane</keyword>
<dbReference type="GeneID" id="17301256"/>
<dbReference type="CDD" id="cd15841">
    <property type="entry name" value="SNARE_Qc"/>
    <property type="match status" value="1"/>
</dbReference>